<dbReference type="InParanoid" id="H1Z2T9"/>
<sequence>MNADFALKSESLRQIISCIKREINDGNLSEGIGETDNYPAK</sequence>
<evidence type="ECO:0000313" key="1">
    <source>
        <dbReference type="EMBL" id="EHQ34678.1"/>
    </source>
</evidence>
<gene>
    <name evidence="1" type="ORF">Metlim_0543</name>
</gene>
<name>H1Z2T9_9EURY</name>
<proteinExistence type="predicted"/>
<evidence type="ECO:0000313" key="2">
    <source>
        <dbReference type="Proteomes" id="UP000005741"/>
    </source>
</evidence>
<keyword evidence="2" id="KW-1185">Reference proteome</keyword>
<dbReference type="AlphaFoldDB" id="H1Z2T9"/>
<organism evidence="1 2">
    <name type="scientific">Methanoplanus limicola DSM 2279</name>
    <dbReference type="NCBI Taxonomy" id="937775"/>
    <lineage>
        <taxon>Archaea</taxon>
        <taxon>Methanobacteriati</taxon>
        <taxon>Methanobacteriota</taxon>
        <taxon>Stenosarchaea group</taxon>
        <taxon>Methanomicrobia</taxon>
        <taxon>Methanomicrobiales</taxon>
        <taxon>Methanomicrobiaceae</taxon>
        <taxon>Methanoplanus</taxon>
    </lineage>
</organism>
<dbReference type="Proteomes" id="UP000005741">
    <property type="component" value="Chromosome"/>
</dbReference>
<dbReference type="HOGENOM" id="CLU_3263783_0_0_2"/>
<protein>
    <submittedName>
        <fullName evidence="1">Uncharacterized protein</fullName>
    </submittedName>
</protein>
<accession>H1Z2T9</accession>
<reference evidence="1 2" key="1">
    <citation type="submission" date="2011-10" db="EMBL/GenBank/DDBJ databases">
        <title>The Improved High-Quality Draft genome of Methanoplanus limicola DSM 2279.</title>
        <authorList>
            <consortium name="US DOE Joint Genome Institute (JGI-PGF)"/>
            <person name="Lucas S."/>
            <person name="Copeland A."/>
            <person name="Lapidus A."/>
            <person name="Glavina del Rio T."/>
            <person name="Dalin E."/>
            <person name="Tice H."/>
            <person name="Bruce D."/>
            <person name="Goodwin L."/>
            <person name="Pitluck S."/>
            <person name="Peters L."/>
            <person name="Mikhailova N."/>
            <person name="Lu M."/>
            <person name="Kyrpides N."/>
            <person name="Mavromatis K."/>
            <person name="Ivanova N."/>
            <person name="Markowitz V."/>
            <person name="Cheng J.-F."/>
            <person name="Hugenholtz P."/>
            <person name="Woyke T."/>
            <person name="Wu D."/>
            <person name="Wirth R."/>
            <person name="Brambilla E.-M."/>
            <person name="Klenk H.-P."/>
            <person name="Eisen J.A."/>
        </authorList>
    </citation>
    <scope>NUCLEOTIDE SEQUENCE [LARGE SCALE GENOMIC DNA]</scope>
    <source>
        <strain evidence="1 2">DSM 2279</strain>
    </source>
</reference>
<dbReference type="EMBL" id="CM001436">
    <property type="protein sequence ID" value="EHQ34678.1"/>
    <property type="molecule type" value="Genomic_DNA"/>
</dbReference>